<keyword evidence="3" id="KW-1185">Reference proteome</keyword>
<sequence length="47" mass="5001">MSLKAVIAVVLFVSMVNGHPPHHGEHAHEAGSPFGFGYAVKDSYHGN</sequence>
<evidence type="ECO:0000256" key="1">
    <source>
        <dbReference type="SAM" id="SignalP"/>
    </source>
</evidence>
<keyword evidence="1" id="KW-0732">Signal</keyword>
<comment type="caution">
    <text evidence="2">The sequence shown here is derived from an EMBL/GenBank/DDBJ whole genome shotgun (WGS) entry which is preliminary data.</text>
</comment>
<reference evidence="2" key="1">
    <citation type="submission" date="2021-06" db="EMBL/GenBank/DDBJ databases">
        <authorList>
            <person name="Hodson N. C."/>
            <person name="Mongue J. A."/>
            <person name="Jaron S. K."/>
        </authorList>
    </citation>
    <scope>NUCLEOTIDE SEQUENCE</scope>
</reference>
<organism evidence="2 3">
    <name type="scientific">Allacma fusca</name>
    <dbReference type="NCBI Taxonomy" id="39272"/>
    <lineage>
        <taxon>Eukaryota</taxon>
        <taxon>Metazoa</taxon>
        <taxon>Ecdysozoa</taxon>
        <taxon>Arthropoda</taxon>
        <taxon>Hexapoda</taxon>
        <taxon>Collembola</taxon>
        <taxon>Symphypleona</taxon>
        <taxon>Sminthuridae</taxon>
        <taxon>Allacma</taxon>
    </lineage>
</organism>
<evidence type="ECO:0000313" key="3">
    <source>
        <dbReference type="Proteomes" id="UP000708208"/>
    </source>
</evidence>
<proteinExistence type="predicted"/>
<evidence type="ECO:0000313" key="2">
    <source>
        <dbReference type="EMBL" id="CAG7673128.1"/>
    </source>
</evidence>
<dbReference type="AlphaFoldDB" id="A0A8J2JEK8"/>
<feature type="chain" id="PRO_5035144270" evidence="1">
    <location>
        <begin position="19"/>
        <end position="47"/>
    </location>
</feature>
<protein>
    <submittedName>
        <fullName evidence="2">Uncharacterized protein</fullName>
    </submittedName>
</protein>
<feature type="signal peptide" evidence="1">
    <location>
        <begin position="1"/>
        <end position="18"/>
    </location>
</feature>
<accession>A0A8J2JEK8</accession>
<feature type="non-terminal residue" evidence="2">
    <location>
        <position position="1"/>
    </location>
</feature>
<dbReference type="Proteomes" id="UP000708208">
    <property type="component" value="Unassembled WGS sequence"/>
</dbReference>
<gene>
    <name evidence="2" type="ORF">AFUS01_LOCUS2190</name>
</gene>
<name>A0A8J2JEK8_9HEXA</name>
<dbReference type="EMBL" id="CAJVCH010012520">
    <property type="protein sequence ID" value="CAG7673128.1"/>
    <property type="molecule type" value="Genomic_DNA"/>
</dbReference>